<reference evidence="4 5" key="1">
    <citation type="submission" date="2019-02" db="EMBL/GenBank/DDBJ databases">
        <title>Deep-cultivation of Planctomycetes and their phenomic and genomic characterization uncovers novel biology.</title>
        <authorList>
            <person name="Wiegand S."/>
            <person name="Jogler M."/>
            <person name="Boedeker C."/>
            <person name="Pinto D."/>
            <person name="Vollmers J."/>
            <person name="Rivas-Marin E."/>
            <person name="Kohn T."/>
            <person name="Peeters S.H."/>
            <person name="Heuer A."/>
            <person name="Rast P."/>
            <person name="Oberbeckmann S."/>
            <person name="Bunk B."/>
            <person name="Jeske O."/>
            <person name="Meyerdierks A."/>
            <person name="Storesund J.E."/>
            <person name="Kallscheuer N."/>
            <person name="Luecker S."/>
            <person name="Lage O.M."/>
            <person name="Pohl T."/>
            <person name="Merkel B.J."/>
            <person name="Hornburger P."/>
            <person name="Mueller R.-W."/>
            <person name="Bruemmer F."/>
            <person name="Labrenz M."/>
            <person name="Spormann A.M."/>
            <person name="Op den Camp H."/>
            <person name="Overmann J."/>
            <person name="Amann R."/>
            <person name="Jetten M.S.M."/>
            <person name="Mascher T."/>
            <person name="Medema M.H."/>
            <person name="Devos D.P."/>
            <person name="Kaster A.-K."/>
            <person name="Ovreas L."/>
            <person name="Rohde M."/>
            <person name="Galperin M.Y."/>
            <person name="Jogler C."/>
        </authorList>
    </citation>
    <scope>NUCLEOTIDE SEQUENCE [LARGE SCALE GENOMIC DNA]</scope>
    <source>
        <strain evidence="4 5">Poly30</strain>
    </source>
</reference>
<gene>
    <name evidence="4" type="ORF">Poly30_10950</name>
</gene>
<evidence type="ECO:0000256" key="2">
    <source>
        <dbReference type="SAM" id="MobiDB-lite"/>
    </source>
</evidence>
<dbReference type="GO" id="GO:0003723">
    <property type="term" value="F:RNA binding"/>
    <property type="evidence" value="ECO:0007669"/>
    <property type="project" value="UniProtKB-KW"/>
</dbReference>
<feature type="domain" description="RRM" evidence="3">
    <location>
        <begin position="15"/>
        <end position="94"/>
    </location>
</feature>
<feature type="region of interest" description="Disordered" evidence="2">
    <location>
        <begin position="78"/>
        <end position="99"/>
    </location>
</feature>
<dbReference type="SMART" id="SM00360">
    <property type="entry name" value="RRM"/>
    <property type="match status" value="1"/>
</dbReference>
<dbReference type="InterPro" id="IPR035979">
    <property type="entry name" value="RBD_domain_sf"/>
</dbReference>
<organism evidence="4 5">
    <name type="scientific">Saltatorellus ferox</name>
    <dbReference type="NCBI Taxonomy" id="2528018"/>
    <lineage>
        <taxon>Bacteria</taxon>
        <taxon>Pseudomonadati</taxon>
        <taxon>Planctomycetota</taxon>
        <taxon>Planctomycetia</taxon>
        <taxon>Planctomycetia incertae sedis</taxon>
        <taxon>Saltatorellus</taxon>
    </lineage>
</organism>
<dbReference type="PROSITE" id="PS50102">
    <property type="entry name" value="RRM"/>
    <property type="match status" value="1"/>
</dbReference>
<dbReference type="Pfam" id="PF00076">
    <property type="entry name" value="RRM_1"/>
    <property type="match status" value="1"/>
</dbReference>
<proteinExistence type="predicted"/>
<dbReference type="Gene3D" id="3.30.70.330">
    <property type="match status" value="1"/>
</dbReference>
<dbReference type="EMBL" id="CP036434">
    <property type="protein sequence ID" value="QDV05597.1"/>
    <property type="molecule type" value="Genomic_DNA"/>
</dbReference>
<dbReference type="PANTHER" id="PTHR48027">
    <property type="entry name" value="HETEROGENEOUS NUCLEAR RIBONUCLEOPROTEIN 87F-RELATED"/>
    <property type="match status" value="1"/>
</dbReference>
<evidence type="ECO:0000313" key="4">
    <source>
        <dbReference type="EMBL" id="QDV05597.1"/>
    </source>
</evidence>
<keyword evidence="1" id="KW-0694">RNA-binding</keyword>
<feature type="compositionally biased region" description="Basic and acidic residues" evidence="2">
    <location>
        <begin position="80"/>
        <end position="99"/>
    </location>
</feature>
<dbReference type="InterPro" id="IPR000504">
    <property type="entry name" value="RRM_dom"/>
</dbReference>
<dbReference type="InterPro" id="IPR012677">
    <property type="entry name" value="Nucleotide-bd_a/b_plait_sf"/>
</dbReference>
<evidence type="ECO:0000256" key="1">
    <source>
        <dbReference type="ARBA" id="ARBA00022884"/>
    </source>
</evidence>
<dbReference type="SUPFAM" id="SSF54928">
    <property type="entry name" value="RNA-binding domain, RBD"/>
    <property type="match status" value="1"/>
</dbReference>
<name>A0A518END3_9BACT</name>
<accession>A0A518END3</accession>
<dbReference type="InterPro" id="IPR052462">
    <property type="entry name" value="SLIRP/GR-RBP-like"/>
</dbReference>
<evidence type="ECO:0000259" key="3">
    <source>
        <dbReference type="PROSITE" id="PS50102"/>
    </source>
</evidence>
<keyword evidence="5" id="KW-1185">Reference proteome</keyword>
<sequence length="99" mass="10992">MVLECRLKPLNLMSARLFVGNLSWETTTDTLRQAFEAGGHSVNDVHIVLDRDTGRPRGFGFVELADDNAAQSAMATMDGHNVDGRPIRISEARDRAPRR</sequence>
<dbReference type="Proteomes" id="UP000320390">
    <property type="component" value="Chromosome"/>
</dbReference>
<protein>
    <submittedName>
        <fullName evidence="4">RNA recognition motif (RRM, RBD, or RNP domain)</fullName>
    </submittedName>
</protein>
<evidence type="ECO:0000313" key="5">
    <source>
        <dbReference type="Proteomes" id="UP000320390"/>
    </source>
</evidence>
<dbReference type="AlphaFoldDB" id="A0A518END3"/>